<dbReference type="AlphaFoldDB" id="A0A9P6VQA6"/>
<comment type="similarity">
    <text evidence="2">Belongs to the major facilitator superfamily. TCR/Tet family.</text>
</comment>
<evidence type="ECO:0000259" key="8">
    <source>
        <dbReference type="PROSITE" id="PS50850"/>
    </source>
</evidence>
<evidence type="ECO:0000256" key="4">
    <source>
        <dbReference type="ARBA" id="ARBA00022989"/>
    </source>
</evidence>
<dbReference type="Proteomes" id="UP000785200">
    <property type="component" value="Unassembled WGS sequence"/>
</dbReference>
<dbReference type="InterPro" id="IPR020846">
    <property type="entry name" value="MFS_dom"/>
</dbReference>
<dbReference type="GO" id="GO:0005886">
    <property type="term" value="C:plasma membrane"/>
    <property type="evidence" value="ECO:0007669"/>
    <property type="project" value="TreeGrafter"/>
</dbReference>
<feature type="transmembrane region" description="Helical" evidence="7">
    <location>
        <begin position="313"/>
        <end position="336"/>
    </location>
</feature>
<keyword evidence="3 7" id="KW-0812">Transmembrane</keyword>
<evidence type="ECO:0000313" key="10">
    <source>
        <dbReference type="Proteomes" id="UP000785200"/>
    </source>
</evidence>
<feature type="transmembrane region" description="Helical" evidence="7">
    <location>
        <begin position="398"/>
        <end position="416"/>
    </location>
</feature>
<dbReference type="Gene3D" id="1.20.1250.20">
    <property type="entry name" value="MFS general substrate transporter like domains"/>
    <property type="match status" value="1"/>
</dbReference>
<evidence type="ECO:0000256" key="1">
    <source>
        <dbReference type="ARBA" id="ARBA00004141"/>
    </source>
</evidence>
<feature type="transmembrane region" description="Helical" evidence="7">
    <location>
        <begin position="216"/>
        <end position="235"/>
    </location>
</feature>
<evidence type="ECO:0000256" key="3">
    <source>
        <dbReference type="ARBA" id="ARBA00022692"/>
    </source>
</evidence>
<feature type="compositionally biased region" description="Basic and acidic residues" evidence="6">
    <location>
        <begin position="49"/>
        <end position="58"/>
    </location>
</feature>
<accession>A0A9P6VQA6</accession>
<dbReference type="Pfam" id="PF07690">
    <property type="entry name" value="MFS_1"/>
    <property type="match status" value="1"/>
</dbReference>
<name>A0A9P6VQA6_9HELO</name>
<reference evidence="9" key="1">
    <citation type="submission" date="2019-07" db="EMBL/GenBank/DDBJ databases">
        <title>Hyphodiscus hymeniophilus genome sequencing and assembly.</title>
        <authorList>
            <person name="Kramer G."/>
            <person name="Nodwell J."/>
        </authorList>
    </citation>
    <scope>NUCLEOTIDE SEQUENCE</scope>
    <source>
        <strain evidence="9">ATCC 34498</strain>
    </source>
</reference>
<dbReference type="InterPro" id="IPR036259">
    <property type="entry name" value="MFS_trans_sf"/>
</dbReference>
<dbReference type="PANTHER" id="PTHR23501">
    <property type="entry name" value="MAJOR FACILITATOR SUPERFAMILY"/>
    <property type="match status" value="1"/>
</dbReference>
<feature type="transmembrane region" description="Helical" evidence="7">
    <location>
        <begin position="74"/>
        <end position="95"/>
    </location>
</feature>
<evidence type="ECO:0000313" key="9">
    <source>
        <dbReference type="EMBL" id="KAG0652220.1"/>
    </source>
</evidence>
<feature type="transmembrane region" description="Helical" evidence="7">
    <location>
        <begin position="129"/>
        <end position="146"/>
    </location>
</feature>
<dbReference type="Gene3D" id="1.20.1720.10">
    <property type="entry name" value="Multidrug resistance protein D"/>
    <property type="match status" value="1"/>
</dbReference>
<feature type="domain" description="Major facilitator superfamily (MFS) profile" evidence="8">
    <location>
        <begin position="77"/>
        <end position="583"/>
    </location>
</feature>
<feature type="transmembrane region" description="Helical" evidence="7">
    <location>
        <begin position="421"/>
        <end position="440"/>
    </location>
</feature>
<feature type="transmembrane region" description="Helical" evidence="7">
    <location>
        <begin position="247"/>
        <end position="268"/>
    </location>
</feature>
<feature type="transmembrane region" description="Helical" evidence="7">
    <location>
        <begin position="158"/>
        <end position="178"/>
    </location>
</feature>
<dbReference type="FunFam" id="1.20.1250.20:FF:000196">
    <property type="entry name" value="MFS toxin efflux pump (AflT)"/>
    <property type="match status" value="1"/>
</dbReference>
<evidence type="ECO:0000256" key="2">
    <source>
        <dbReference type="ARBA" id="ARBA00007520"/>
    </source>
</evidence>
<dbReference type="InterPro" id="IPR011701">
    <property type="entry name" value="MFS"/>
</dbReference>
<keyword evidence="4 7" id="KW-1133">Transmembrane helix</keyword>
<feature type="transmembrane region" description="Helical" evidence="7">
    <location>
        <begin position="357"/>
        <end position="378"/>
    </location>
</feature>
<feature type="region of interest" description="Disordered" evidence="6">
    <location>
        <begin position="1"/>
        <end position="58"/>
    </location>
</feature>
<feature type="transmembrane region" description="Helical" evidence="7">
    <location>
        <begin position="452"/>
        <end position="474"/>
    </location>
</feature>
<protein>
    <submittedName>
        <fullName evidence="9">Efflux pump mlcE</fullName>
    </submittedName>
</protein>
<feature type="transmembrane region" description="Helical" evidence="7">
    <location>
        <begin position="560"/>
        <end position="580"/>
    </location>
</feature>
<comment type="subcellular location">
    <subcellularLocation>
        <location evidence="1">Membrane</location>
        <topology evidence="1">Multi-pass membrane protein</topology>
    </subcellularLocation>
</comment>
<evidence type="ECO:0000256" key="5">
    <source>
        <dbReference type="ARBA" id="ARBA00023136"/>
    </source>
</evidence>
<feature type="compositionally biased region" description="Basic and acidic residues" evidence="6">
    <location>
        <begin position="14"/>
        <end position="29"/>
    </location>
</feature>
<dbReference type="SUPFAM" id="SSF103473">
    <property type="entry name" value="MFS general substrate transporter"/>
    <property type="match status" value="1"/>
</dbReference>
<evidence type="ECO:0000256" key="6">
    <source>
        <dbReference type="SAM" id="MobiDB-lite"/>
    </source>
</evidence>
<proteinExistence type="inferred from homology"/>
<dbReference type="OrthoDB" id="10021397at2759"/>
<feature type="transmembrane region" description="Helical" evidence="7">
    <location>
        <begin position="288"/>
        <end position="307"/>
    </location>
</feature>
<organism evidence="9 10">
    <name type="scientific">Hyphodiscus hymeniophilus</name>
    <dbReference type="NCBI Taxonomy" id="353542"/>
    <lineage>
        <taxon>Eukaryota</taxon>
        <taxon>Fungi</taxon>
        <taxon>Dikarya</taxon>
        <taxon>Ascomycota</taxon>
        <taxon>Pezizomycotina</taxon>
        <taxon>Leotiomycetes</taxon>
        <taxon>Helotiales</taxon>
        <taxon>Hyphodiscaceae</taxon>
        <taxon>Hyphodiscus</taxon>
    </lineage>
</organism>
<dbReference type="PANTHER" id="PTHR23501:SF193">
    <property type="entry name" value="MULTIDRUG TRANSPORTER, PUTATIVE (AFU_ORTHOLOGUE AFUA_8G00940)-RELATED"/>
    <property type="match status" value="1"/>
</dbReference>
<keyword evidence="5 7" id="KW-0472">Membrane</keyword>
<dbReference type="EMBL" id="VNKQ01000003">
    <property type="protein sequence ID" value="KAG0652220.1"/>
    <property type="molecule type" value="Genomic_DNA"/>
</dbReference>
<dbReference type="CDD" id="cd17502">
    <property type="entry name" value="MFS_Azr1_MDR_like"/>
    <property type="match status" value="1"/>
</dbReference>
<keyword evidence="10" id="KW-1185">Reference proteome</keyword>
<feature type="transmembrane region" description="Helical" evidence="7">
    <location>
        <begin position="481"/>
        <end position="504"/>
    </location>
</feature>
<gene>
    <name evidence="9" type="ORF">D0Z07_0830</name>
</gene>
<dbReference type="PROSITE" id="PS50850">
    <property type="entry name" value="MFS"/>
    <property type="match status" value="1"/>
</dbReference>
<comment type="caution">
    <text evidence="9">The sequence shown here is derived from an EMBL/GenBank/DDBJ whole genome shotgun (WGS) entry which is preliminary data.</text>
</comment>
<evidence type="ECO:0000256" key="7">
    <source>
        <dbReference type="SAM" id="Phobius"/>
    </source>
</evidence>
<dbReference type="GO" id="GO:0022857">
    <property type="term" value="F:transmembrane transporter activity"/>
    <property type="evidence" value="ECO:0007669"/>
    <property type="project" value="InterPro"/>
</dbReference>
<sequence length="595" mass="64471">MESSEKPESLQSHDSLDEIRPSEEHKTEDSQQISTNLRSDGEEPIQPDSKAEILPDTAKTEQEKEYEYITGLKLMLIIAAVTLTVFLILLDSSIVTTVNSHALFFRSFYLRARQAIPQITSDFNSLNDIGWYGSAYLLASCSFQPLAGKLYSQFSSKVCFMAFVFVFEVGSLLCGVAQSSNMLIIGRAVAGLGASGIQNGALTIISACVPLEKRGAYIGFMMGFLQLGALLGPLIGGVFTEYASWRWCFYVNLPAGGVALLFIVFLHIPERRVKSTTKRTFRSTFESLDVIGFCLFAPTAIQFLLALEWGGSTYAWGSAKIIGLFFGSAGNLAVFLAWEQYRGDKAMIPLAMMKHRVVWSACLTIFFIFANMLTTTYYLAVYFQAVRGETPTISGVDVLPTILSTMFTSVGSGVLVGRVGYYLPFSIASGVLASIGSGLMSTLNPGSSKGKWIGYQLISGFGRGGGMQMPILAIQNNIEPTLASIAMAIVVFFQTFGGAVFLSFDQTIFSNDLVSGLHKYAPEVDAAAVVQAGATGFRDIVAKSSVDGVLKAYSHAVNHVFYLAAGTAFGAFVVCWGMGWKNIKKPKPKKDGPEP</sequence>
<feature type="transmembrane region" description="Helical" evidence="7">
    <location>
        <begin position="184"/>
        <end position="209"/>
    </location>
</feature>